<gene>
    <name evidence="1" type="ORF">DPMN_187813</name>
</gene>
<organism evidence="1 2">
    <name type="scientific">Dreissena polymorpha</name>
    <name type="common">Zebra mussel</name>
    <name type="synonym">Mytilus polymorpha</name>
    <dbReference type="NCBI Taxonomy" id="45954"/>
    <lineage>
        <taxon>Eukaryota</taxon>
        <taxon>Metazoa</taxon>
        <taxon>Spiralia</taxon>
        <taxon>Lophotrochozoa</taxon>
        <taxon>Mollusca</taxon>
        <taxon>Bivalvia</taxon>
        <taxon>Autobranchia</taxon>
        <taxon>Heteroconchia</taxon>
        <taxon>Euheterodonta</taxon>
        <taxon>Imparidentia</taxon>
        <taxon>Neoheterodontei</taxon>
        <taxon>Myida</taxon>
        <taxon>Dreissenoidea</taxon>
        <taxon>Dreissenidae</taxon>
        <taxon>Dreissena</taxon>
    </lineage>
</organism>
<keyword evidence="2" id="KW-1185">Reference proteome</keyword>
<dbReference type="EMBL" id="JAIWYP010000010">
    <property type="protein sequence ID" value="KAH3753179.1"/>
    <property type="molecule type" value="Genomic_DNA"/>
</dbReference>
<dbReference type="Proteomes" id="UP000828390">
    <property type="component" value="Unassembled WGS sequence"/>
</dbReference>
<reference evidence="1" key="1">
    <citation type="journal article" date="2019" name="bioRxiv">
        <title>The Genome of the Zebra Mussel, Dreissena polymorpha: A Resource for Invasive Species Research.</title>
        <authorList>
            <person name="McCartney M.A."/>
            <person name="Auch B."/>
            <person name="Kono T."/>
            <person name="Mallez S."/>
            <person name="Zhang Y."/>
            <person name="Obille A."/>
            <person name="Becker A."/>
            <person name="Abrahante J.E."/>
            <person name="Garbe J."/>
            <person name="Badalamenti J.P."/>
            <person name="Herman A."/>
            <person name="Mangelson H."/>
            <person name="Liachko I."/>
            <person name="Sullivan S."/>
            <person name="Sone E.D."/>
            <person name="Koren S."/>
            <person name="Silverstein K.A.T."/>
            <person name="Beckman K.B."/>
            <person name="Gohl D.M."/>
        </authorList>
    </citation>
    <scope>NUCLEOTIDE SEQUENCE</scope>
    <source>
        <strain evidence="1">Duluth1</strain>
        <tissue evidence="1">Whole animal</tissue>
    </source>
</reference>
<dbReference type="AlphaFoldDB" id="A0A9D4DPQ9"/>
<protein>
    <submittedName>
        <fullName evidence="1">Uncharacterized protein</fullName>
    </submittedName>
</protein>
<proteinExistence type="predicted"/>
<accession>A0A9D4DPQ9</accession>
<evidence type="ECO:0000313" key="2">
    <source>
        <dbReference type="Proteomes" id="UP000828390"/>
    </source>
</evidence>
<comment type="caution">
    <text evidence="1">The sequence shown here is derived from an EMBL/GenBank/DDBJ whole genome shotgun (WGS) entry which is preliminary data.</text>
</comment>
<name>A0A9D4DPQ9_DREPO</name>
<sequence length="115" mass="12028">MYDCGLLSWRDGVRLPGGNLNCPKWGPPTYILPGTGNGTGLPHCANQLANQTTNVAVSVSRTNQLATRTANVAVSLSSTNYLANRTTNVAVSLSTTNNLANRTANVAVSLSSTNH</sequence>
<reference evidence="1" key="2">
    <citation type="submission" date="2020-11" db="EMBL/GenBank/DDBJ databases">
        <authorList>
            <person name="McCartney M.A."/>
            <person name="Auch B."/>
            <person name="Kono T."/>
            <person name="Mallez S."/>
            <person name="Becker A."/>
            <person name="Gohl D.M."/>
            <person name="Silverstein K.A.T."/>
            <person name="Koren S."/>
            <person name="Bechman K.B."/>
            <person name="Herman A."/>
            <person name="Abrahante J.E."/>
            <person name="Garbe J."/>
        </authorList>
    </citation>
    <scope>NUCLEOTIDE SEQUENCE</scope>
    <source>
        <strain evidence="1">Duluth1</strain>
        <tissue evidence="1">Whole animal</tissue>
    </source>
</reference>
<evidence type="ECO:0000313" key="1">
    <source>
        <dbReference type="EMBL" id="KAH3753179.1"/>
    </source>
</evidence>